<dbReference type="VEuPathDB" id="TriTrypDB:LDHU3_32.2580"/>
<gene>
    <name evidence="2" type="ORF">LDHU3_32.2580</name>
</gene>
<evidence type="ECO:0000313" key="2">
    <source>
        <dbReference type="EMBL" id="CAC5432962.1"/>
    </source>
</evidence>
<sequence>MQSPPSGSSAEQPLKGALPLDTKECQRNPPTQGDTKSTPACYEPLKLLRDQLNAHKCPISNLASCLRPESTMAGARSYTQREEASVITTPSSFTKGSVSLFPDLSWRPEVTGTAAAHHNDHDSTRMSPDLGYPLLSEAFSSIAPGVLPMHPPEEEHKDAVTQAAVLPQPSTTPILVPSIGASHPTLQKGCVASSPADTWQGVAVQNVLSFSSSSLMSAASSQLNQLRGAGLIRCHSAPALHKVANRNKALVHRSSPEEEVNRPRSAVVKVATLAFISPTAHHGDESFSAQPPHGANLTSSSGPRASCLRATTSVSGSAVEEVAAVAVAGVGSREFSLRSPNSSIVTFIDHELDISTADSGVFHAGDDLHDASEAESLLECEVGRQHSGTKRYLLTDTRSSLLPGAHVRPLMSRSTVRHRRLPAVVTSVPQSAHLTSEYAAAVQAAAKHGRSLRQILARCGDADDALRDSGEALSEL</sequence>
<feature type="region of interest" description="Disordered" evidence="1">
    <location>
        <begin position="281"/>
        <end position="303"/>
    </location>
</feature>
<evidence type="ECO:0000313" key="3">
    <source>
        <dbReference type="Proteomes" id="UP000601710"/>
    </source>
</evidence>
<dbReference type="VEuPathDB" id="TriTrypDB:LdBPK_322080.1"/>
<dbReference type="EMBL" id="LR812652">
    <property type="protein sequence ID" value="CAC5432962.1"/>
    <property type="molecule type" value="Genomic_DNA"/>
</dbReference>
<organism evidence="2 3">
    <name type="scientific">Leishmania donovani</name>
    <dbReference type="NCBI Taxonomy" id="5661"/>
    <lineage>
        <taxon>Eukaryota</taxon>
        <taxon>Discoba</taxon>
        <taxon>Euglenozoa</taxon>
        <taxon>Kinetoplastea</taxon>
        <taxon>Metakinetoplastina</taxon>
        <taxon>Trypanosomatida</taxon>
        <taxon>Trypanosomatidae</taxon>
        <taxon>Leishmaniinae</taxon>
        <taxon>Leishmania</taxon>
    </lineage>
</organism>
<name>A0A6J8FIR3_LEIDO</name>
<feature type="compositionally biased region" description="Polar residues" evidence="1">
    <location>
        <begin position="1"/>
        <end position="11"/>
    </location>
</feature>
<feature type="region of interest" description="Disordered" evidence="1">
    <location>
        <begin position="1"/>
        <end position="39"/>
    </location>
</feature>
<protein>
    <submittedName>
        <fullName evidence="2">Hypothetical_protein_conserved</fullName>
    </submittedName>
</protein>
<reference evidence="2" key="1">
    <citation type="submission" date="2020-06" db="EMBL/GenBank/DDBJ databases">
        <authorList>
            <person name="Camacho E."/>
            <person name="Gonzalez-de la Fuente S."/>
            <person name="Rastrojo A."/>
            <person name="Peiro-Pastor R."/>
            <person name="Solana JC."/>
            <person name="Tabera L."/>
            <person name="Gamarro F."/>
            <person name="Carrasco-Ramiro F."/>
            <person name="Requena JM."/>
            <person name="Aguado B."/>
        </authorList>
    </citation>
    <scope>NUCLEOTIDE SEQUENCE</scope>
</reference>
<dbReference type="AlphaFoldDB" id="A0A6J8FIR3"/>
<feature type="compositionally biased region" description="Polar residues" evidence="1">
    <location>
        <begin position="28"/>
        <end position="38"/>
    </location>
</feature>
<dbReference type="VEuPathDB" id="TriTrypDB:LdCL_320026200"/>
<accession>A0A6J8FIR3</accession>
<proteinExistence type="predicted"/>
<evidence type="ECO:0000256" key="1">
    <source>
        <dbReference type="SAM" id="MobiDB-lite"/>
    </source>
</evidence>
<dbReference type="Proteomes" id="UP000601710">
    <property type="component" value="Chromosome 32"/>
</dbReference>